<dbReference type="AlphaFoldDB" id="A0A8P4KIB7"/>
<evidence type="ECO:0000256" key="1">
    <source>
        <dbReference type="ARBA" id="ARBA00004251"/>
    </source>
</evidence>
<keyword evidence="10" id="KW-0393">Immunoglobulin domain</keyword>
<dbReference type="Pfam" id="PF07686">
    <property type="entry name" value="V-set"/>
    <property type="match status" value="1"/>
</dbReference>
<dbReference type="InterPro" id="IPR007110">
    <property type="entry name" value="Ig-like_dom"/>
</dbReference>
<dbReference type="SUPFAM" id="SSF48726">
    <property type="entry name" value="Immunoglobulin"/>
    <property type="match status" value="1"/>
</dbReference>
<dbReference type="GeneTree" id="ENSGT01150000287806"/>
<dbReference type="Ensembl" id="ENSDLAT00005085222.1">
    <property type="protein sequence ID" value="ENSDLAP00005077689.1"/>
    <property type="gene ID" value="ENSDLAG00005028744.1"/>
</dbReference>
<evidence type="ECO:0000256" key="8">
    <source>
        <dbReference type="ARBA" id="ARBA00023170"/>
    </source>
</evidence>
<dbReference type="GO" id="GO:0006955">
    <property type="term" value="P:immune response"/>
    <property type="evidence" value="ECO:0007669"/>
    <property type="project" value="TreeGrafter"/>
</dbReference>
<dbReference type="SMART" id="SM00406">
    <property type="entry name" value="IGv"/>
    <property type="match status" value="1"/>
</dbReference>
<dbReference type="PANTHER" id="PTHR25466">
    <property type="entry name" value="T-LYMPHOCYTE ACTIVATION ANTIGEN"/>
    <property type="match status" value="1"/>
</dbReference>
<reference evidence="12" key="2">
    <citation type="submission" date="2025-09" db="UniProtKB">
        <authorList>
            <consortium name="Ensembl"/>
        </authorList>
    </citation>
    <scope>IDENTIFICATION</scope>
</reference>
<keyword evidence="9" id="KW-0325">Glycoprotein</keyword>
<reference evidence="12" key="1">
    <citation type="submission" date="2025-08" db="UniProtKB">
        <authorList>
            <consortium name="Ensembl"/>
        </authorList>
    </citation>
    <scope>IDENTIFICATION</scope>
</reference>
<accession>A0A8P4KIB7</accession>
<dbReference type="GO" id="GO:0042102">
    <property type="term" value="P:positive regulation of T cell proliferation"/>
    <property type="evidence" value="ECO:0007669"/>
    <property type="project" value="TreeGrafter"/>
</dbReference>
<keyword evidence="7" id="KW-1015">Disulfide bond</keyword>
<evidence type="ECO:0000256" key="2">
    <source>
        <dbReference type="ARBA" id="ARBA00022475"/>
    </source>
</evidence>
<dbReference type="PANTHER" id="PTHR25466:SF9">
    <property type="entry name" value="FIBRONECTIN TYPE-III DOMAIN-CONTAINING PROTEIN"/>
    <property type="match status" value="1"/>
</dbReference>
<proteinExistence type="predicted"/>
<name>A0A8P4KIB7_DICLA</name>
<dbReference type="InterPro" id="IPR003599">
    <property type="entry name" value="Ig_sub"/>
</dbReference>
<evidence type="ECO:0000256" key="10">
    <source>
        <dbReference type="ARBA" id="ARBA00023319"/>
    </source>
</evidence>
<evidence type="ECO:0000256" key="5">
    <source>
        <dbReference type="ARBA" id="ARBA00022989"/>
    </source>
</evidence>
<protein>
    <recommendedName>
        <fullName evidence="11">Ig-like domain-containing protein</fullName>
    </recommendedName>
</protein>
<keyword evidence="4" id="KW-0732">Signal</keyword>
<evidence type="ECO:0000256" key="4">
    <source>
        <dbReference type="ARBA" id="ARBA00022729"/>
    </source>
</evidence>
<keyword evidence="6" id="KW-0472">Membrane</keyword>
<organism evidence="12 13">
    <name type="scientific">Dicentrarchus labrax</name>
    <name type="common">European seabass</name>
    <name type="synonym">Morone labrax</name>
    <dbReference type="NCBI Taxonomy" id="13489"/>
    <lineage>
        <taxon>Eukaryota</taxon>
        <taxon>Metazoa</taxon>
        <taxon>Chordata</taxon>
        <taxon>Craniata</taxon>
        <taxon>Vertebrata</taxon>
        <taxon>Euteleostomi</taxon>
        <taxon>Actinopterygii</taxon>
        <taxon>Neopterygii</taxon>
        <taxon>Teleostei</taxon>
        <taxon>Neoteleostei</taxon>
        <taxon>Acanthomorphata</taxon>
        <taxon>Eupercaria</taxon>
        <taxon>Moronidae</taxon>
        <taxon>Dicentrarchus</taxon>
    </lineage>
</organism>
<dbReference type="SMART" id="SM00409">
    <property type="entry name" value="IG"/>
    <property type="match status" value="1"/>
</dbReference>
<dbReference type="InterPro" id="IPR036179">
    <property type="entry name" value="Ig-like_dom_sf"/>
</dbReference>
<dbReference type="PROSITE" id="PS50835">
    <property type="entry name" value="IG_LIKE"/>
    <property type="match status" value="1"/>
</dbReference>
<comment type="subcellular location">
    <subcellularLocation>
        <location evidence="1">Cell membrane</location>
        <topology evidence="1">Single-pass type I membrane protein</topology>
    </subcellularLocation>
</comment>
<evidence type="ECO:0000313" key="13">
    <source>
        <dbReference type="Proteomes" id="UP000694389"/>
    </source>
</evidence>
<evidence type="ECO:0000259" key="11">
    <source>
        <dbReference type="PROSITE" id="PS50835"/>
    </source>
</evidence>
<keyword evidence="3" id="KW-0812">Transmembrane</keyword>
<evidence type="ECO:0000256" key="7">
    <source>
        <dbReference type="ARBA" id="ARBA00023157"/>
    </source>
</evidence>
<evidence type="ECO:0000256" key="9">
    <source>
        <dbReference type="ARBA" id="ARBA00023180"/>
    </source>
</evidence>
<keyword evidence="8" id="KW-0675">Receptor</keyword>
<keyword evidence="5" id="KW-1133">Transmembrane helix</keyword>
<dbReference type="GO" id="GO:0071222">
    <property type="term" value="P:cellular response to lipopolysaccharide"/>
    <property type="evidence" value="ECO:0007669"/>
    <property type="project" value="TreeGrafter"/>
</dbReference>
<dbReference type="Gene3D" id="2.60.40.10">
    <property type="entry name" value="Immunoglobulins"/>
    <property type="match status" value="1"/>
</dbReference>
<evidence type="ECO:0000313" key="12">
    <source>
        <dbReference type="Ensembl" id="ENSDLAP00005077689.1"/>
    </source>
</evidence>
<feature type="domain" description="Ig-like" evidence="11">
    <location>
        <begin position="44"/>
        <end position="132"/>
    </location>
</feature>
<dbReference type="Proteomes" id="UP000694389">
    <property type="component" value="Unassembled WGS sequence"/>
</dbReference>
<evidence type="ECO:0000256" key="6">
    <source>
        <dbReference type="ARBA" id="ARBA00023136"/>
    </source>
</evidence>
<sequence length="199" mass="22655">MSDWKLQRTSHSLWLTSSDIKKLINCVLTVTQHASGGKTIDGIEGEESVVLPCEAPPFTGEYVLWSREDLDPTTVHLRQKNKTDAEKDEFKDQNPSYRTRTELQRDALKTGNVNLTLKNLRLSDRGNYICEVLKDGKRHETHVYLQVFSKETQDSLTQGYLQVLDQINQSAGISSKVNEGLSVCFLLQLNYNDNIEKTH</sequence>
<dbReference type="GO" id="GO:0031295">
    <property type="term" value="P:T cell costimulation"/>
    <property type="evidence" value="ECO:0007669"/>
    <property type="project" value="TreeGrafter"/>
</dbReference>
<dbReference type="GO" id="GO:0007166">
    <property type="term" value="P:cell surface receptor signaling pathway"/>
    <property type="evidence" value="ECO:0007669"/>
    <property type="project" value="TreeGrafter"/>
</dbReference>
<dbReference type="InterPro" id="IPR013106">
    <property type="entry name" value="Ig_V-set"/>
</dbReference>
<evidence type="ECO:0000256" key="3">
    <source>
        <dbReference type="ARBA" id="ARBA00022692"/>
    </source>
</evidence>
<dbReference type="GO" id="GO:0042130">
    <property type="term" value="P:negative regulation of T cell proliferation"/>
    <property type="evidence" value="ECO:0007669"/>
    <property type="project" value="TreeGrafter"/>
</dbReference>
<dbReference type="InterPro" id="IPR051713">
    <property type="entry name" value="T-cell_Activation_Regulation"/>
</dbReference>
<dbReference type="GO" id="GO:0009897">
    <property type="term" value="C:external side of plasma membrane"/>
    <property type="evidence" value="ECO:0007669"/>
    <property type="project" value="TreeGrafter"/>
</dbReference>
<keyword evidence="2" id="KW-1003">Cell membrane</keyword>
<keyword evidence="13" id="KW-1185">Reference proteome</keyword>
<dbReference type="InterPro" id="IPR013783">
    <property type="entry name" value="Ig-like_fold"/>
</dbReference>